<sequence>MHGIKAPRATKDIDLAVQVATWQDFEQLKTQLIETGEMVSDKMIQRLRYHGEIPIDIVPFGDIEANGSILWPPEYDIKMTVTGFQEAYNNTQVIRFRENPPLDVNVVTPVGLMALKIIAWSERYPQALKDALDIAFILRNFLDADHQSLLWEKHDDLIKEEIDYRQVGARVLGREIAKILTPHSKQLIKDILAHETGDQKIYRLAENMMSTPEQFQENLELLEALYRGLIETLPVQS</sequence>
<evidence type="ECO:0000313" key="1">
    <source>
        <dbReference type="EMBL" id="MBD9362243.1"/>
    </source>
</evidence>
<organism evidence="1 2">
    <name type="scientific">Methylomonas fluvii</name>
    <dbReference type="NCBI Taxonomy" id="1854564"/>
    <lineage>
        <taxon>Bacteria</taxon>
        <taxon>Pseudomonadati</taxon>
        <taxon>Pseudomonadota</taxon>
        <taxon>Gammaproteobacteria</taxon>
        <taxon>Methylococcales</taxon>
        <taxon>Methylococcaceae</taxon>
        <taxon>Methylomonas</taxon>
    </lineage>
</organism>
<accession>A0ABR9DIV8</accession>
<comment type="caution">
    <text evidence="1">The sequence shown here is derived from an EMBL/GenBank/DDBJ whole genome shotgun (WGS) entry which is preliminary data.</text>
</comment>
<reference evidence="1 2" key="1">
    <citation type="submission" date="2020-09" db="EMBL/GenBank/DDBJ databases">
        <title>Methylomonas albis sp. nov. and Methylomonas fluvii sp. nov.: Two cold-adapted methanotrophs from the River Elbe and an amended description of Methylovulum psychrotolerans strain Eb1.</title>
        <authorList>
            <person name="Bussmann I.K."/>
            <person name="Klings K.-W."/>
            <person name="Warnstedt J."/>
            <person name="Hoppert M."/>
            <person name="Saborowski A."/>
            <person name="Horn F."/>
            <person name="Liebner S."/>
        </authorList>
    </citation>
    <scope>NUCLEOTIDE SEQUENCE [LARGE SCALE GENOMIC DNA]</scope>
    <source>
        <strain evidence="1 2">EbB</strain>
    </source>
</reference>
<proteinExistence type="predicted"/>
<dbReference type="Pfam" id="PF08843">
    <property type="entry name" value="AbiEii"/>
    <property type="match status" value="1"/>
</dbReference>
<keyword evidence="2" id="KW-1185">Reference proteome</keyword>
<protein>
    <submittedName>
        <fullName evidence="1">Nucleotidyl transferase AbiEii/AbiGii toxin family protein</fullName>
    </submittedName>
</protein>
<dbReference type="InterPro" id="IPR014942">
    <property type="entry name" value="AbiEii"/>
</dbReference>
<evidence type="ECO:0000313" key="2">
    <source>
        <dbReference type="Proteomes" id="UP000641152"/>
    </source>
</evidence>
<gene>
    <name evidence="1" type="ORF">EBB_17335</name>
</gene>
<dbReference type="Proteomes" id="UP000641152">
    <property type="component" value="Unassembled WGS sequence"/>
</dbReference>
<dbReference type="RefSeq" id="WP_192394943.1">
    <property type="nucleotide sequence ID" value="NZ_JACXST010000002.1"/>
</dbReference>
<dbReference type="GO" id="GO:0016740">
    <property type="term" value="F:transferase activity"/>
    <property type="evidence" value="ECO:0007669"/>
    <property type="project" value="UniProtKB-KW"/>
</dbReference>
<name>A0ABR9DIV8_9GAMM</name>
<dbReference type="EMBL" id="JACXST010000002">
    <property type="protein sequence ID" value="MBD9362243.1"/>
    <property type="molecule type" value="Genomic_DNA"/>
</dbReference>
<keyword evidence="1" id="KW-0808">Transferase</keyword>